<name>A0ABX8ACK2_9BRAD</name>
<protein>
    <submittedName>
        <fullName evidence="5">Branched-chain amino acid ABC transporter substrate-binding protein</fullName>
    </submittedName>
</protein>
<dbReference type="InterPro" id="IPR028081">
    <property type="entry name" value="Leu-bd"/>
</dbReference>
<proteinExistence type="inferred from homology"/>
<gene>
    <name evidence="5" type="ORF">RPMA_23580</name>
</gene>
<keyword evidence="6" id="KW-1185">Reference proteome</keyword>
<accession>A0ABX8ACK2</accession>
<dbReference type="Proteomes" id="UP000682843">
    <property type="component" value="Chromosome"/>
</dbReference>
<sequence>MSATSVRLASLSAAAMLLAVSSTAVFAQKKYDTGASDTEIKLGNIVPYSGPASAYGAVGKAQAGYFKMINDKGGINGRKINFISYDDAYSPPKAVEQTRKLIESDEVLLLFSALGTPSNTAIHKYMNAKKVPQLFLATGATKWNDPKNFPWTMGYLPSYQSEGRIYAQYLMKEKAGAKVGVLYQNDDFGKDYLKGLRDGFADKASSIVIEDSYELTEPTVDSHIVKIKAANPDVVVIFATPKFAAQTIKKIAELGWKPTMIVPGVSVSVGQVLRPAGLENAQGVISAHYAKDATDPQWKDDPGMIAYKEFLAKYVPDGNPADSSLMSGYNIAVTMAILLQQCGDDLTRANVMKQAANLKDIQQPTLLPGVKVNTSPTDFAPIDQMQMMKFEGESWKLFGEVMKGEVGTN</sequence>
<dbReference type="RefSeq" id="WP_211910134.1">
    <property type="nucleotide sequence ID" value="NZ_CP036498.1"/>
</dbReference>
<feature type="chain" id="PRO_5045187308" evidence="3">
    <location>
        <begin position="28"/>
        <end position="409"/>
    </location>
</feature>
<dbReference type="PANTHER" id="PTHR47235:SF1">
    <property type="entry name" value="BLR6548 PROTEIN"/>
    <property type="match status" value="1"/>
</dbReference>
<evidence type="ECO:0000313" key="6">
    <source>
        <dbReference type="Proteomes" id="UP000682843"/>
    </source>
</evidence>
<organism evidence="5 6">
    <name type="scientific">Tardiphaga alba</name>
    <dbReference type="NCBI Taxonomy" id="340268"/>
    <lineage>
        <taxon>Bacteria</taxon>
        <taxon>Pseudomonadati</taxon>
        <taxon>Pseudomonadota</taxon>
        <taxon>Alphaproteobacteria</taxon>
        <taxon>Hyphomicrobiales</taxon>
        <taxon>Nitrobacteraceae</taxon>
        <taxon>Tardiphaga</taxon>
    </lineage>
</organism>
<reference evidence="5 6" key="1">
    <citation type="submission" date="2019-02" db="EMBL/GenBank/DDBJ databases">
        <title>Emended description of the genus Rhodopseudomonas and description of Rhodopseudomonas albus sp. nov., a non-phototrophic, heavy-metal-tolerant bacterium isolated from garden soil.</title>
        <authorList>
            <person name="Bao Z."/>
            <person name="Cao W.W."/>
            <person name="Sato Y."/>
            <person name="Nishizawa T."/>
            <person name="Zhao J."/>
            <person name="Guo Y."/>
            <person name="Ohta H."/>
        </authorList>
    </citation>
    <scope>NUCLEOTIDE SEQUENCE [LARGE SCALE GENOMIC DNA]</scope>
    <source>
        <strain evidence="5 6">SK50-23</strain>
    </source>
</reference>
<evidence type="ECO:0000256" key="3">
    <source>
        <dbReference type="SAM" id="SignalP"/>
    </source>
</evidence>
<dbReference type="PANTHER" id="PTHR47235">
    <property type="entry name" value="BLR6548 PROTEIN"/>
    <property type="match status" value="1"/>
</dbReference>
<evidence type="ECO:0000256" key="2">
    <source>
        <dbReference type="ARBA" id="ARBA00022729"/>
    </source>
</evidence>
<evidence type="ECO:0000259" key="4">
    <source>
        <dbReference type="Pfam" id="PF13458"/>
    </source>
</evidence>
<dbReference type="EMBL" id="CP036498">
    <property type="protein sequence ID" value="QUS41491.1"/>
    <property type="molecule type" value="Genomic_DNA"/>
</dbReference>
<feature type="domain" description="Leucine-binding protein" evidence="4">
    <location>
        <begin position="39"/>
        <end position="391"/>
    </location>
</feature>
<dbReference type="InterPro" id="IPR028082">
    <property type="entry name" value="Peripla_BP_I"/>
</dbReference>
<dbReference type="SUPFAM" id="SSF53822">
    <property type="entry name" value="Periplasmic binding protein-like I"/>
    <property type="match status" value="1"/>
</dbReference>
<dbReference type="Pfam" id="PF13458">
    <property type="entry name" value="Peripla_BP_6"/>
    <property type="match status" value="1"/>
</dbReference>
<feature type="signal peptide" evidence="3">
    <location>
        <begin position="1"/>
        <end position="27"/>
    </location>
</feature>
<dbReference type="Gene3D" id="3.40.50.2300">
    <property type="match status" value="2"/>
</dbReference>
<comment type="similarity">
    <text evidence="1">Belongs to the leucine-binding protein family.</text>
</comment>
<evidence type="ECO:0000256" key="1">
    <source>
        <dbReference type="ARBA" id="ARBA00010062"/>
    </source>
</evidence>
<dbReference type="CDD" id="cd06343">
    <property type="entry name" value="PBP1_ABC_ligand_binding-like"/>
    <property type="match status" value="1"/>
</dbReference>
<keyword evidence="2 3" id="KW-0732">Signal</keyword>
<evidence type="ECO:0000313" key="5">
    <source>
        <dbReference type="EMBL" id="QUS41491.1"/>
    </source>
</evidence>